<comment type="caution">
    <text evidence="1">The sequence shown here is derived from an EMBL/GenBank/DDBJ whole genome shotgun (WGS) entry which is preliminary data.</text>
</comment>
<protein>
    <submittedName>
        <fullName evidence="1">Uncharacterized protein</fullName>
    </submittedName>
</protein>
<name>A0A0C2VW89_9BACL</name>
<keyword evidence="2" id="KW-1185">Reference proteome</keyword>
<dbReference type="EMBL" id="JXRR01000011">
    <property type="protein sequence ID" value="KIL48676.1"/>
    <property type="molecule type" value="Genomic_DNA"/>
</dbReference>
<evidence type="ECO:0000313" key="2">
    <source>
        <dbReference type="Proteomes" id="UP000031972"/>
    </source>
</evidence>
<reference evidence="1 2" key="1">
    <citation type="submission" date="2015-01" db="EMBL/GenBank/DDBJ databases">
        <title>Jeotgalibacillus campisalis genome sequencing.</title>
        <authorList>
            <person name="Goh K.M."/>
            <person name="Chan K.-G."/>
            <person name="Yaakop A.S."/>
            <person name="Ee R."/>
            <person name="Gan H.M."/>
            <person name="Chan C.S."/>
        </authorList>
    </citation>
    <scope>NUCLEOTIDE SEQUENCE [LARGE SCALE GENOMIC DNA]</scope>
    <source>
        <strain evidence="1 2">SF-57</strain>
    </source>
</reference>
<dbReference type="Proteomes" id="UP000031972">
    <property type="component" value="Unassembled WGS sequence"/>
</dbReference>
<accession>A0A0C2VW89</accession>
<proteinExistence type="predicted"/>
<sequence length="42" mass="5086">MENRNKEVNHADSPEYIYKGQAKDIIFKEKLEICFENLFSRH</sequence>
<evidence type="ECO:0000313" key="1">
    <source>
        <dbReference type="EMBL" id="KIL48676.1"/>
    </source>
</evidence>
<dbReference type="AlphaFoldDB" id="A0A0C2VW89"/>
<organism evidence="1 2">
    <name type="scientific">Jeotgalibacillus campisalis</name>
    <dbReference type="NCBI Taxonomy" id="220754"/>
    <lineage>
        <taxon>Bacteria</taxon>
        <taxon>Bacillati</taxon>
        <taxon>Bacillota</taxon>
        <taxon>Bacilli</taxon>
        <taxon>Bacillales</taxon>
        <taxon>Caryophanaceae</taxon>
        <taxon>Jeotgalibacillus</taxon>
    </lineage>
</organism>
<gene>
    <name evidence="1" type="ORF">KR50_12610</name>
</gene>